<name>A0ABU2M4Y2_9ACTN</name>
<evidence type="ECO:0000313" key="2">
    <source>
        <dbReference type="Proteomes" id="UP001183390"/>
    </source>
</evidence>
<comment type="caution">
    <text evidence="1">The sequence shown here is derived from an EMBL/GenBank/DDBJ whole genome shotgun (WGS) entry which is preliminary data.</text>
</comment>
<evidence type="ECO:0008006" key="3">
    <source>
        <dbReference type="Google" id="ProtNLM"/>
    </source>
</evidence>
<proteinExistence type="predicted"/>
<dbReference type="RefSeq" id="WP_311509861.1">
    <property type="nucleotide sequence ID" value="NZ_JAVREP010000001.1"/>
</dbReference>
<accession>A0ABU2M4Y2</accession>
<sequence>MVTDRRVLAGHRAMAVARAYELHRGASVVDVAAGTTTATEEISAAFTRLAKKRPVRPSADLVSTLGDEIRVIEVKGRGSSGPVQLPERELDTLACAGQAGFLYVVWNTTQSHPDELWVVRDPARLDWVEDQPAARPQGAFRGVRHEARYVINSARIERAGERIDLTFVQNLPTKPA</sequence>
<organism evidence="1 2">
    <name type="scientific">Nocardiopsis lambiniae</name>
    <dbReference type="NCBI Taxonomy" id="3075539"/>
    <lineage>
        <taxon>Bacteria</taxon>
        <taxon>Bacillati</taxon>
        <taxon>Actinomycetota</taxon>
        <taxon>Actinomycetes</taxon>
        <taxon>Streptosporangiales</taxon>
        <taxon>Nocardiopsidaceae</taxon>
        <taxon>Nocardiopsis</taxon>
    </lineage>
</organism>
<protein>
    <recommendedName>
        <fullName evidence="3">Protein NO VEIN C-terminal domain-containing protein</fullName>
    </recommendedName>
</protein>
<gene>
    <name evidence="1" type="ORF">RM479_01445</name>
</gene>
<dbReference type="Proteomes" id="UP001183390">
    <property type="component" value="Unassembled WGS sequence"/>
</dbReference>
<reference evidence="2" key="1">
    <citation type="submission" date="2023-07" db="EMBL/GenBank/DDBJ databases">
        <title>30 novel species of actinomycetes from the DSMZ collection.</title>
        <authorList>
            <person name="Nouioui I."/>
        </authorList>
    </citation>
    <scope>NUCLEOTIDE SEQUENCE [LARGE SCALE GENOMIC DNA]</scope>
    <source>
        <strain evidence="2">DSM 44743</strain>
    </source>
</reference>
<evidence type="ECO:0000313" key="1">
    <source>
        <dbReference type="EMBL" id="MDT0327066.1"/>
    </source>
</evidence>
<dbReference type="EMBL" id="JAVREP010000001">
    <property type="protein sequence ID" value="MDT0327066.1"/>
    <property type="molecule type" value="Genomic_DNA"/>
</dbReference>
<keyword evidence="2" id="KW-1185">Reference proteome</keyword>